<dbReference type="SUPFAM" id="SSF53335">
    <property type="entry name" value="S-adenosyl-L-methionine-dependent methyltransferases"/>
    <property type="match status" value="1"/>
</dbReference>
<keyword evidence="2 4" id="KW-0808">Transferase</keyword>
<dbReference type="Proteomes" id="UP000228531">
    <property type="component" value="Unassembled WGS sequence"/>
</dbReference>
<evidence type="ECO:0000256" key="2">
    <source>
        <dbReference type="ARBA" id="ARBA00022679"/>
    </source>
</evidence>
<protein>
    <submittedName>
        <fullName evidence="4">Methyltransferase family protein</fullName>
    </submittedName>
</protein>
<dbReference type="InterPro" id="IPR041698">
    <property type="entry name" value="Methyltransf_25"/>
</dbReference>
<name>A0A2M8WPT9_9RHOB</name>
<dbReference type="GO" id="GO:0008168">
    <property type="term" value="F:methyltransferase activity"/>
    <property type="evidence" value="ECO:0007669"/>
    <property type="project" value="UniProtKB-KW"/>
</dbReference>
<dbReference type="CDD" id="cd02440">
    <property type="entry name" value="AdoMet_MTases"/>
    <property type="match status" value="1"/>
</dbReference>
<dbReference type="AlphaFoldDB" id="A0A2M8WPT9"/>
<dbReference type="EMBL" id="PGTY01000001">
    <property type="protein sequence ID" value="PJI92943.1"/>
    <property type="molecule type" value="Genomic_DNA"/>
</dbReference>
<dbReference type="Pfam" id="PF13649">
    <property type="entry name" value="Methyltransf_25"/>
    <property type="match status" value="1"/>
</dbReference>
<dbReference type="RefSeq" id="WP_100367704.1">
    <property type="nucleotide sequence ID" value="NZ_PGTY01000001.1"/>
</dbReference>
<dbReference type="InterPro" id="IPR029063">
    <property type="entry name" value="SAM-dependent_MTases_sf"/>
</dbReference>
<dbReference type="GO" id="GO:0032259">
    <property type="term" value="P:methylation"/>
    <property type="evidence" value="ECO:0007669"/>
    <property type="project" value="UniProtKB-KW"/>
</dbReference>
<organism evidence="4 5">
    <name type="scientific">Yoonia maricola</name>
    <dbReference type="NCBI Taxonomy" id="420999"/>
    <lineage>
        <taxon>Bacteria</taxon>
        <taxon>Pseudomonadati</taxon>
        <taxon>Pseudomonadota</taxon>
        <taxon>Alphaproteobacteria</taxon>
        <taxon>Rhodobacterales</taxon>
        <taxon>Paracoccaceae</taxon>
        <taxon>Yoonia</taxon>
    </lineage>
</organism>
<keyword evidence="5" id="KW-1185">Reference proteome</keyword>
<dbReference type="OrthoDB" id="9804312at2"/>
<dbReference type="PANTHER" id="PTHR43861">
    <property type="entry name" value="TRANS-ACONITATE 2-METHYLTRANSFERASE-RELATED"/>
    <property type="match status" value="1"/>
</dbReference>
<evidence type="ECO:0000259" key="3">
    <source>
        <dbReference type="Pfam" id="PF13649"/>
    </source>
</evidence>
<reference evidence="4 5" key="1">
    <citation type="submission" date="2017-11" db="EMBL/GenBank/DDBJ databases">
        <title>Genomic Encyclopedia of Archaeal and Bacterial Type Strains, Phase II (KMG-II): From Individual Species to Whole Genera.</title>
        <authorList>
            <person name="Goeker M."/>
        </authorList>
    </citation>
    <scope>NUCLEOTIDE SEQUENCE [LARGE SCALE GENOMIC DNA]</scope>
    <source>
        <strain evidence="4 5">DSM 29128</strain>
    </source>
</reference>
<keyword evidence="1 4" id="KW-0489">Methyltransferase</keyword>
<feature type="domain" description="Methyltransferase" evidence="3">
    <location>
        <begin position="43"/>
        <end position="131"/>
    </location>
</feature>
<dbReference type="PANTHER" id="PTHR43861:SF1">
    <property type="entry name" value="TRANS-ACONITATE 2-METHYLTRANSFERASE"/>
    <property type="match status" value="1"/>
</dbReference>
<dbReference type="Gene3D" id="3.40.50.150">
    <property type="entry name" value="Vaccinia Virus protein VP39"/>
    <property type="match status" value="1"/>
</dbReference>
<sequence length="197" mass="21114">MSDARTIATYNAKAQEYARIVTNDQPDQSLQDFINLLPKGGAVLDLGCGPGAASFHMQNAGLVPDPIDASEKMVAIAQEKFGLNARLGQFDDVAGVAIYDGVWANFSLLHAPRDDLPRYFNALFQATKPGGVLHVGMKTGEGTARDAINRLYTYVTVGDLSRLFTDAGYAVTFVKEGKEAGLAGTIDPFAIMRGEKP</sequence>
<evidence type="ECO:0000313" key="5">
    <source>
        <dbReference type="Proteomes" id="UP000228531"/>
    </source>
</evidence>
<evidence type="ECO:0000256" key="1">
    <source>
        <dbReference type="ARBA" id="ARBA00022603"/>
    </source>
</evidence>
<accession>A0A2M8WPT9</accession>
<evidence type="ECO:0000313" key="4">
    <source>
        <dbReference type="EMBL" id="PJI92943.1"/>
    </source>
</evidence>
<proteinExistence type="predicted"/>
<gene>
    <name evidence="4" type="ORF">BC777_1810</name>
</gene>
<comment type="caution">
    <text evidence="4">The sequence shown here is derived from an EMBL/GenBank/DDBJ whole genome shotgun (WGS) entry which is preliminary data.</text>
</comment>